<evidence type="ECO:0000313" key="2">
    <source>
        <dbReference type="EMBL" id="UWZ50637.1"/>
    </source>
</evidence>
<dbReference type="OrthoDB" id="2513152at2"/>
<evidence type="ECO:0000256" key="1">
    <source>
        <dbReference type="ARBA" id="ARBA00008520"/>
    </source>
</evidence>
<dbReference type="RefSeq" id="WP_052386990.1">
    <property type="nucleotide sequence ID" value="NZ_CP073767.1"/>
</dbReference>
<evidence type="ECO:0000313" key="3">
    <source>
        <dbReference type="Proteomes" id="UP001058003"/>
    </source>
</evidence>
<keyword evidence="3" id="KW-1185">Reference proteome</keyword>
<dbReference type="PANTHER" id="PTHR43649">
    <property type="entry name" value="ARABINOSE-BINDING PROTEIN-RELATED"/>
    <property type="match status" value="1"/>
</dbReference>
<name>A0A9Q9MI46_9ACTN</name>
<gene>
    <name evidence="2" type="ORF">Daura_27870</name>
</gene>
<reference evidence="2" key="1">
    <citation type="submission" date="2021-04" db="EMBL/GenBank/DDBJ databases">
        <title>Dactylosporangium aurantiacum NRRL B-8018 full assembly.</title>
        <authorList>
            <person name="Hartkoorn R.C."/>
            <person name="Beaudoing E."/>
            <person name="Hot D."/>
        </authorList>
    </citation>
    <scope>NUCLEOTIDE SEQUENCE</scope>
    <source>
        <strain evidence="2">NRRL B-8018</strain>
    </source>
</reference>
<dbReference type="AlphaFoldDB" id="A0A9Q9MI46"/>
<dbReference type="KEGG" id="daur:Daura_27870"/>
<proteinExistence type="inferred from homology"/>
<dbReference type="EMBL" id="CP073767">
    <property type="protein sequence ID" value="UWZ50637.1"/>
    <property type="molecule type" value="Genomic_DNA"/>
</dbReference>
<dbReference type="Gene3D" id="3.40.190.10">
    <property type="entry name" value="Periplasmic binding protein-like II"/>
    <property type="match status" value="1"/>
</dbReference>
<dbReference type="PANTHER" id="PTHR43649:SF31">
    <property type="entry name" value="SN-GLYCEROL-3-PHOSPHATE-BINDING PERIPLASMIC PROTEIN UGPB"/>
    <property type="match status" value="1"/>
</dbReference>
<dbReference type="Proteomes" id="UP001058003">
    <property type="component" value="Chromosome"/>
</dbReference>
<dbReference type="InterPro" id="IPR050490">
    <property type="entry name" value="Bact_solute-bd_prot1"/>
</dbReference>
<dbReference type="SUPFAM" id="SSF53850">
    <property type="entry name" value="Periplasmic binding protein-like II"/>
    <property type="match status" value="1"/>
</dbReference>
<comment type="similarity">
    <text evidence="1">Belongs to the bacterial solute-binding protein 1 family.</text>
</comment>
<sequence length="569" mass="60499">MQSGATPAPDAGAGLSRRGLLTSIAVIAAVPLLDACGSPKEKNSGTTSEGDLSKALPAYAPSDLVKPDIPVIAGANGAATDPAFLAYPASPVRTVNGQVGHGGTYVTMTPLWGAIPPSNGNAYYDAVNKQLGATLKLQPADGNTYGDLLPPLFAADKLPDWMNIPSWNTTKLNFGEAVRTKFADLTPYLAGDKIKQYPNLAALSTNAWVAGVWNGKLYGLPIYSSNAVIAGMYYYRKDLLDKAGVSADVKSVADLETIGKALTNAAAGQWAFDDLFGKDAAYIYQIFGFPGTGYPWTTDSAGKLVHRYETEGIVEALNWHAKMVKAGYLHPDAVADNSQNAKQRFWSGKVAVCADGTGAWNGDDAKSGTAATPGYQRQAFKLFSATGGKPTVQLGNGASMYSYLNKKLNDGQIKELLAIANYLAAPYGSAEWLTVNFGTAGTHYTMKDGNPLLTEQGSKEIATTYQFLACPASASTVQSGAVQVTKDAAAWQADMVKYAVKPLFYGMNVSEPAQFAALGQPMIDMMTDVKLGRKPISEWTSAVDTWRRQGGDDLRKFYDGIRDKFGTGK</sequence>
<protein>
    <submittedName>
        <fullName evidence="2">Uncharacterized protein</fullName>
    </submittedName>
</protein>
<organism evidence="2 3">
    <name type="scientific">Dactylosporangium aurantiacum</name>
    <dbReference type="NCBI Taxonomy" id="35754"/>
    <lineage>
        <taxon>Bacteria</taxon>
        <taxon>Bacillati</taxon>
        <taxon>Actinomycetota</taxon>
        <taxon>Actinomycetes</taxon>
        <taxon>Micromonosporales</taxon>
        <taxon>Micromonosporaceae</taxon>
        <taxon>Dactylosporangium</taxon>
    </lineage>
</organism>
<accession>A0A9Q9MI46</accession>